<accession>A0A212EX37</accession>
<dbReference type="InterPro" id="IPR001873">
    <property type="entry name" value="ENaC"/>
</dbReference>
<keyword evidence="5 12" id="KW-0812">Transmembrane</keyword>
<comment type="similarity">
    <text evidence="2 12">Belongs to the amiloride-sensitive sodium channel (TC 1.A.6) family.</text>
</comment>
<evidence type="ECO:0000256" key="8">
    <source>
        <dbReference type="ARBA" id="ARBA00023065"/>
    </source>
</evidence>
<comment type="caution">
    <text evidence="13">The sequence shown here is derived from an EMBL/GenBank/DDBJ whole genome shotgun (WGS) entry which is preliminary data.</text>
</comment>
<dbReference type="InParanoid" id="A0A212EX37"/>
<keyword evidence="4 12" id="KW-0894">Sodium channel</keyword>
<keyword evidence="8 12" id="KW-0406">Ion transport</keyword>
<dbReference type="KEGG" id="dpl:KGM_204735"/>
<evidence type="ECO:0000313" key="14">
    <source>
        <dbReference type="Proteomes" id="UP000007151"/>
    </source>
</evidence>
<keyword evidence="14" id="KW-1185">Reference proteome</keyword>
<dbReference type="eggNOG" id="KOG4294">
    <property type="taxonomic scope" value="Eukaryota"/>
</dbReference>
<evidence type="ECO:0000256" key="1">
    <source>
        <dbReference type="ARBA" id="ARBA00004141"/>
    </source>
</evidence>
<organism evidence="13 14">
    <name type="scientific">Danaus plexippus plexippus</name>
    <dbReference type="NCBI Taxonomy" id="278856"/>
    <lineage>
        <taxon>Eukaryota</taxon>
        <taxon>Metazoa</taxon>
        <taxon>Ecdysozoa</taxon>
        <taxon>Arthropoda</taxon>
        <taxon>Hexapoda</taxon>
        <taxon>Insecta</taxon>
        <taxon>Pterygota</taxon>
        <taxon>Neoptera</taxon>
        <taxon>Endopterygota</taxon>
        <taxon>Lepidoptera</taxon>
        <taxon>Glossata</taxon>
        <taxon>Ditrysia</taxon>
        <taxon>Papilionoidea</taxon>
        <taxon>Nymphalidae</taxon>
        <taxon>Danainae</taxon>
        <taxon>Danaini</taxon>
        <taxon>Danaina</taxon>
        <taxon>Danaus</taxon>
        <taxon>Danaus</taxon>
    </lineage>
</organism>
<keyword evidence="10 12" id="KW-0739">Sodium transport</keyword>
<dbReference type="Gene3D" id="1.10.287.820">
    <property type="entry name" value="Acid-sensing ion channel domain"/>
    <property type="match status" value="1"/>
</dbReference>
<keyword evidence="9" id="KW-0472">Membrane</keyword>
<keyword evidence="7" id="KW-0915">Sodium</keyword>
<protein>
    <submittedName>
        <fullName evidence="13">Sodium channel protein Nach</fullName>
    </submittedName>
</protein>
<proteinExistence type="inferred from homology"/>
<evidence type="ECO:0000256" key="6">
    <source>
        <dbReference type="ARBA" id="ARBA00022989"/>
    </source>
</evidence>
<dbReference type="Proteomes" id="UP000007151">
    <property type="component" value="Unassembled WGS sequence"/>
</dbReference>
<keyword evidence="3 12" id="KW-0813">Transport</keyword>
<evidence type="ECO:0000256" key="11">
    <source>
        <dbReference type="ARBA" id="ARBA00023303"/>
    </source>
</evidence>
<keyword evidence="11 12" id="KW-0407">Ion channel</keyword>
<evidence type="ECO:0000256" key="10">
    <source>
        <dbReference type="ARBA" id="ARBA00023201"/>
    </source>
</evidence>
<name>A0A212EX37_DANPL</name>
<evidence type="ECO:0000256" key="3">
    <source>
        <dbReference type="ARBA" id="ARBA00022448"/>
    </source>
</evidence>
<dbReference type="GO" id="GO:0005272">
    <property type="term" value="F:sodium channel activity"/>
    <property type="evidence" value="ECO:0007669"/>
    <property type="project" value="UniProtKB-KW"/>
</dbReference>
<keyword evidence="6" id="KW-1133">Transmembrane helix</keyword>
<sequence>MKVKKLYKEAQFHGARQLADRKFRKYPSELNATYIRRVINQLAAFSSADVPFDINDLENIEYLLDYNNLEIDNVTEILTATCQEILLKEISGSIQRVEPYTDNLSYDFENSLMFAVEQRNNSGNLDLDYKWLNLQTGHHYVDINENGTAITPGVEWTIKYTTKTVNVASDATNLNYYLRGCRLSSEPLKYFPIYHKTHCLLECEIERTMSRCQCLKLSHPKLHGMPLCRARRLTCSREATG</sequence>
<reference evidence="13 14" key="1">
    <citation type="journal article" date="2011" name="Cell">
        <title>The monarch butterfly genome yields insights into long-distance migration.</title>
        <authorList>
            <person name="Zhan S."/>
            <person name="Merlin C."/>
            <person name="Boore J.L."/>
            <person name="Reppert S.M."/>
        </authorList>
    </citation>
    <scope>NUCLEOTIDE SEQUENCE [LARGE SCALE GENOMIC DNA]</scope>
    <source>
        <strain evidence="13">F-2</strain>
    </source>
</reference>
<evidence type="ECO:0000256" key="5">
    <source>
        <dbReference type="ARBA" id="ARBA00022692"/>
    </source>
</evidence>
<dbReference type="EMBL" id="AGBW02011879">
    <property type="protein sequence ID" value="OWR45994.1"/>
    <property type="molecule type" value="Genomic_DNA"/>
</dbReference>
<dbReference type="GO" id="GO:0016020">
    <property type="term" value="C:membrane"/>
    <property type="evidence" value="ECO:0007669"/>
    <property type="project" value="UniProtKB-SubCell"/>
</dbReference>
<gene>
    <name evidence="13" type="ORF">KGM_204735</name>
</gene>
<evidence type="ECO:0000256" key="2">
    <source>
        <dbReference type="ARBA" id="ARBA00007193"/>
    </source>
</evidence>
<evidence type="ECO:0000313" key="13">
    <source>
        <dbReference type="EMBL" id="OWR45994.1"/>
    </source>
</evidence>
<dbReference type="AlphaFoldDB" id="A0A212EX37"/>
<evidence type="ECO:0000256" key="12">
    <source>
        <dbReference type="RuleBase" id="RU000679"/>
    </source>
</evidence>
<comment type="subcellular location">
    <subcellularLocation>
        <location evidence="1">Membrane</location>
        <topology evidence="1">Multi-pass membrane protein</topology>
    </subcellularLocation>
</comment>
<dbReference type="Pfam" id="PF00858">
    <property type="entry name" value="ASC"/>
    <property type="match status" value="1"/>
</dbReference>
<evidence type="ECO:0000256" key="9">
    <source>
        <dbReference type="ARBA" id="ARBA00023136"/>
    </source>
</evidence>
<evidence type="ECO:0000256" key="7">
    <source>
        <dbReference type="ARBA" id="ARBA00023053"/>
    </source>
</evidence>
<evidence type="ECO:0000256" key="4">
    <source>
        <dbReference type="ARBA" id="ARBA00022461"/>
    </source>
</evidence>